<protein>
    <submittedName>
        <fullName evidence="1">Uncharacterized protein</fullName>
    </submittedName>
</protein>
<sequence>MIFRYKNFSKNILWVQICFITLPAKVTVTTSKTNRMNDMKT</sequence>
<reference evidence="1" key="1">
    <citation type="journal article" date="2021" name="Proc. Natl. Acad. Sci. U.S.A.">
        <title>A Catalog of Tens of Thousands of Viruses from Human Metagenomes Reveals Hidden Associations with Chronic Diseases.</title>
        <authorList>
            <person name="Tisza M.J."/>
            <person name="Buck C.B."/>
        </authorList>
    </citation>
    <scope>NUCLEOTIDE SEQUENCE</scope>
    <source>
        <strain evidence="1">CtOCb13</strain>
    </source>
</reference>
<organism evidence="1">
    <name type="scientific">Siphoviridae sp. ctOCb13</name>
    <dbReference type="NCBI Taxonomy" id="2825477"/>
    <lineage>
        <taxon>Viruses</taxon>
        <taxon>Duplodnaviria</taxon>
        <taxon>Heunggongvirae</taxon>
        <taxon>Uroviricota</taxon>
        <taxon>Caudoviricetes</taxon>
    </lineage>
</organism>
<accession>A0A8S5Q153</accession>
<proteinExistence type="predicted"/>
<evidence type="ECO:0000313" key="1">
    <source>
        <dbReference type="EMBL" id="DAE12720.1"/>
    </source>
</evidence>
<dbReference type="EMBL" id="BK015555">
    <property type="protein sequence ID" value="DAE12720.1"/>
    <property type="molecule type" value="Genomic_DNA"/>
</dbReference>
<name>A0A8S5Q153_9CAUD</name>